<proteinExistence type="predicted"/>
<keyword evidence="3" id="KW-1185">Reference proteome</keyword>
<keyword evidence="1" id="KW-0472">Membrane</keyword>
<keyword evidence="1" id="KW-1133">Transmembrane helix</keyword>
<dbReference type="OrthoDB" id="10414274at2759"/>
<dbReference type="InterPro" id="IPR027417">
    <property type="entry name" value="P-loop_NTPase"/>
</dbReference>
<dbReference type="EMBL" id="CAJVPK010000062">
    <property type="protein sequence ID" value="CAG8440738.1"/>
    <property type="molecule type" value="Genomic_DNA"/>
</dbReference>
<dbReference type="AlphaFoldDB" id="A0A9N8YL97"/>
<evidence type="ECO:0000313" key="2">
    <source>
        <dbReference type="EMBL" id="CAG8440738.1"/>
    </source>
</evidence>
<evidence type="ECO:0000313" key="3">
    <source>
        <dbReference type="Proteomes" id="UP000789706"/>
    </source>
</evidence>
<gene>
    <name evidence="2" type="ORF">DEBURN_LOCUS1415</name>
</gene>
<keyword evidence="1" id="KW-0812">Transmembrane</keyword>
<feature type="transmembrane region" description="Helical" evidence="1">
    <location>
        <begin position="55"/>
        <end position="76"/>
    </location>
</feature>
<accession>A0A9N8YL97</accession>
<protein>
    <submittedName>
        <fullName evidence="2">10232_t:CDS:1</fullName>
    </submittedName>
</protein>
<name>A0A9N8YL97_9GLOM</name>
<comment type="caution">
    <text evidence="2">The sequence shown here is derived from an EMBL/GenBank/DDBJ whole genome shotgun (WGS) entry which is preliminary data.</text>
</comment>
<dbReference type="Gene3D" id="3.40.50.300">
    <property type="entry name" value="P-loop containing nucleotide triphosphate hydrolases"/>
    <property type="match status" value="1"/>
</dbReference>
<reference evidence="2" key="1">
    <citation type="submission" date="2021-06" db="EMBL/GenBank/DDBJ databases">
        <authorList>
            <person name="Kallberg Y."/>
            <person name="Tangrot J."/>
            <person name="Rosling A."/>
        </authorList>
    </citation>
    <scope>NUCLEOTIDE SEQUENCE</scope>
    <source>
        <strain evidence="2">AZ414A</strain>
    </source>
</reference>
<dbReference type="Proteomes" id="UP000789706">
    <property type="component" value="Unassembled WGS sequence"/>
</dbReference>
<evidence type="ECO:0000256" key="1">
    <source>
        <dbReference type="SAM" id="Phobius"/>
    </source>
</evidence>
<dbReference type="SUPFAM" id="SSF52540">
    <property type="entry name" value="P-loop containing nucleoside triphosphate hydrolases"/>
    <property type="match status" value="1"/>
</dbReference>
<sequence length="357" mass="41487">MSFCNIIQHFRRRILQPRLLSPLSQVQFIQPSPLLSRSYANSTFHSRFPSPQLSFVQAIIIYSAPFFLFNILISLTDNYNKYEIRRVNNAIQKCTLPELNISSDKYYPRSQVLEQLKKIFTPQKNSRPYYFIYGKHGIGKSTLIKMALREVGQGIVYVDIPPDINDFGKNFAKAMNIKISDLTDNVFVSSKNLVPEGSSYGYWVNVKYFEIGDLTEEESINYLVNKKNIKEEEAKKIYELVGGCIIDLEKVADDLFSGQSFEDIKQKIKIEVGKKFRMAKLLPGDQYYKMGRNIINALLDSKEICHSELWKLSDYLEKGKKLLKKNIFEYHPDTHTITLQSKSIEYYIRENADLFIK</sequence>
<organism evidence="2 3">
    <name type="scientific">Diversispora eburnea</name>
    <dbReference type="NCBI Taxonomy" id="1213867"/>
    <lineage>
        <taxon>Eukaryota</taxon>
        <taxon>Fungi</taxon>
        <taxon>Fungi incertae sedis</taxon>
        <taxon>Mucoromycota</taxon>
        <taxon>Glomeromycotina</taxon>
        <taxon>Glomeromycetes</taxon>
        <taxon>Diversisporales</taxon>
        <taxon>Diversisporaceae</taxon>
        <taxon>Diversispora</taxon>
    </lineage>
</organism>